<dbReference type="SUPFAM" id="SSF53335">
    <property type="entry name" value="S-adenosyl-L-methionine-dependent methyltransferases"/>
    <property type="match status" value="1"/>
</dbReference>
<name>A0A0N5AVL1_9BILA</name>
<evidence type="ECO:0000256" key="6">
    <source>
        <dbReference type="ARBA" id="ARBA00035020"/>
    </source>
</evidence>
<dbReference type="AlphaFoldDB" id="A0A0N5AVL1"/>
<feature type="binding site" evidence="9">
    <location>
        <position position="78"/>
    </location>
    <ligand>
        <name>S-adenosyl-L-methionine</name>
        <dbReference type="ChEBI" id="CHEBI:59789"/>
    </ligand>
</feature>
<evidence type="ECO:0000313" key="14">
    <source>
        <dbReference type="WBParaSite" id="SMUV_0000893401-mRNA-1"/>
    </source>
</evidence>
<dbReference type="InterPro" id="IPR020596">
    <property type="entry name" value="rRNA_Ade_Mease_Trfase_CS"/>
</dbReference>
<dbReference type="PANTHER" id="PTHR11727">
    <property type="entry name" value="DIMETHYLADENOSINE TRANSFERASE"/>
    <property type="match status" value="1"/>
</dbReference>
<comment type="subunit">
    <text evidence="6">Part of the small subunit (SSU) processome, composed of more than 70 proteins and the RNA chaperone small nucleolar RNA (snoRNA) U3.</text>
</comment>
<feature type="binding site" evidence="9">
    <location>
        <position position="57"/>
    </location>
    <ligand>
        <name>S-adenosyl-L-methionine</name>
        <dbReference type="ChEBI" id="CHEBI:59789"/>
    </ligand>
</feature>
<dbReference type="STRING" id="451379.A0A0N5AVL1"/>
<dbReference type="CDD" id="cd02440">
    <property type="entry name" value="AdoMet_MTases"/>
    <property type="match status" value="1"/>
</dbReference>
<dbReference type="Proteomes" id="UP000046393">
    <property type="component" value="Unplaced"/>
</dbReference>
<comment type="similarity">
    <text evidence="8 9 10">Belongs to the class I-like SAM-binding methyltransferase superfamily. rRNA adenine N(6)-methyltransferase family.</text>
</comment>
<keyword evidence="4 9" id="KW-0949">S-adenosyl-L-methionine</keyword>
<dbReference type="InterPro" id="IPR020598">
    <property type="entry name" value="rRNA_Ade_methylase_Trfase_N"/>
</dbReference>
<evidence type="ECO:0000256" key="7">
    <source>
        <dbReference type="ARBA" id="ARBA00046134"/>
    </source>
</evidence>
<dbReference type="GO" id="GO:0000179">
    <property type="term" value="F:rRNA (adenine-N6,N6-)-dimethyltransferase activity"/>
    <property type="evidence" value="ECO:0007669"/>
    <property type="project" value="UniProtKB-UniRule"/>
</dbReference>
<feature type="binding site" evidence="9">
    <location>
        <position position="32"/>
    </location>
    <ligand>
        <name>S-adenosyl-L-methionine</name>
        <dbReference type="ChEBI" id="CHEBI:59789"/>
    </ligand>
</feature>
<dbReference type="Pfam" id="PF00398">
    <property type="entry name" value="RrnaAD"/>
    <property type="match status" value="1"/>
</dbReference>
<evidence type="ECO:0000256" key="11">
    <source>
        <dbReference type="SAM" id="MobiDB-lite"/>
    </source>
</evidence>
<dbReference type="Gene3D" id="3.40.50.150">
    <property type="entry name" value="Vaccinia Virus protein VP39"/>
    <property type="match status" value="1"/>
</dbReference>
<dbReference type="Gene3D" id="1.10.8.480">
    <property type="match status" value="1"/>
</dbReference>
<dbReference type="InterPro" id="IPR011530">
    <property type="entry name" value="rRNA_adenine_dimethylase"/>
</dbReference>
<proteinExistence type="inferred from homology"/>
<dbReference type="PROSITE" id="PS01131">
    <property type="entry name" value="RRNA_A_DIMETH"/>
    <property type="match status" value="1"/>
</dbReference>
<dbReference type="FunFam" id="3.40.50.150:FF:000007">
    <property type="entry name" value="rRNA adenine N(6)-methyltransferase"/>
    <property type="match status" value="1"/>
</dbReference>
<evidence type="ECO:0000256" key="3">
    <source>
        <dbReference type="ARBA" id="ARBA00022679"/>
    </source>
</evidence>
<dbReference type="PROSITE" id="PS51689">
    <property type="entry name" value="SAM_RNA_A_N6_MT"/>
    <property type="match status" value="1"/>
</dbReference>
<evidence type="ECO:0000256" key="9">
    <source>
        <dbReference type="PROSITE-ProRule" id="PRU01026"/>
    </source>
</evidence>
<keyword evidence="3 9" id="KW-0808">Transferase</keyword>
<reference evidence="14" key="1">
    <citation type="submission" date="2017-02" db="UniProtKB">
        <authorList>
            <consortium name="WormBaseParasite"/>
        </authorList>
    </citation>
    <scope>IDENTIFICATION</scope>
</reference>
<feature type="binding site" evidence="9">
    <location>
        <position position="121"/>
    </location>
    <ligand>
        <name>S-adenosyl-L-methionine</name>
        <dbReference type="ChEBI" id="CHEBI:59789"/>
    </ligand>
</feature>
<feature type="binding site" evidence="9">
    <location>
        <position position="106"/>
    </location>
    <ligand>
        <name>S-adenosyl-L-methionine</name>
        <dbReference type="ChEBI" id="CHEBI:59789"/>
    </ligand>
</feature>
<keyword evidence="2 9" id="KW-0489">Methyltransferase</keyword>
<evidence type="ECO:0000256" key="4">
    <source>
        <dbReference type="ARBA" id="ARBA00022691"/>
    </source>
</evidence>
<sequence length="306" mass="34804">MGKVRKAKQADGKTPGTQQALPFNTEKGQHILKNPGVVNAIVEKSALKPTDTVFEIGPGTGNLTVKMMDKANKVIACEIDTRMIAELKKRVLGMPFQHKLQVLAGDVIKTKWPYFDVCVANLPYQISSPFVFKLLLHRPLPRYAVLMFQKEFAERLLAKPGDKCYCRLSANVQLLAEVEHLMKVKRSEFRPPPKVDSAVVRIAPRNPPPPINYQEWDAMLRIVFLRKNKTLLSIFRQNQVTTLLEKNYSLFCNVKGVTLAKDFDIKQKIEEILTESGFAEKRARRLDIDDFLSLLLAFNKNDIHFA</sequence>
<feature type="binding site" evidence="9">
    <location>
        <position position="30"/>
    </location>
    <ligand>
        <name>S-adenosyl-L-methionine</name>
        <dbReference type="ChEBI" id="CHEBI:59789"/>
    </ligand>
</feature>
<comment type="function">
    <text evidence="7">Specifically dimethylates two adjacent adenosines in the loop of a conserved hairpin near the 3'-end of 18S rRNA in the 40S particle. Involved in the pre-rRNA processing steps leading to small-subunit rRNA production independently of its RNA-modifying catalytic activity. Part of the small subunit (SSU) processome, first precursor of the small eukaryotic ribosomal subunit. During the assembly of the SSU processome in the nucleolus, many ribosome biogenesis factors, an RNA chaperone and ribosomal proteins associate with the nascent pre-rRNA and work in concert to generate RNA folding, modifications, rearrangements and cleavage as well as targeted degradation of pre-ribosomal RNA by the RNA exosome.</text>
</comment>
<dbReference type="EC" id="2.1.1.-" evidence="10"/>
<evidence type="ECO:0000256" key="2">
    <source>
        <dbReference type="ARBA" id="ARBA00022603"/>
    </source>
</evidence>
<feature type="region of interest" description="Disordered" evidence="11">
    <location>
        <begin position="1"/>
        <end position="25"/>
    </location>
</feature>
<feature type="domain" description="Ribosomal RNA adenine methylase transferase N-terminal" evidence="12">
    <location>
        <begin position="37"/>
        <end position="206"/>
    </location>
</feature>
<evidence type="ECO:0000256" key="1">
    <source>
        <dbReference type="ARBA" id="ARBA00022552"/>
    </source>
</evidence>
<protein>
    <recommendedName>
        <fullName evidence="10">rRNA adenine N(6)-methyltransferase</fullName>
        <ecNumber evidence="10">2.1.1.-</ecNumber>
    </recommendedName>
</protein>
<evidence type="ECO:0000313" key="13">
    <source>
        <dbReference type="Proteomes" id="UP000046393"/>
    </source>
</evidence>
<dbReference type="PANTHER" id="PTHR11727:SF7">
    <property type="entry name" value="DIMETHYLADENOSINE TRANSFERASE-RELATED"/>
    <property type="match status" value="1"/>
</dbReference>
<dbReference type="WBParaSite" id="SMUV_0000893401-mRNA-1">
    <property type="protein sequence ID" value="SMUV_0000893401-mRNA-1"/>
    <property type="gene ID" value="SMUV_0000893401"/>
</dbReference>
<dbReference type="NCBIfam" id="TIGR00755">
    <property type="entry name" value="ksgA"/>
    <property type="match status" value="1"/>
</dbReference>
<evidence type="ECO:0000256" key="8">
    <source>
        <dbReference type="ARBA" id="ARBA00061109"/>
    </source>
</evidence>
<keyword evidence="5 9" id="KW-0694">RNA-binding</keyword>
<evidence type="ECO:0000256" key="5">
    <source>
        <dbReference type="ARBA" id="ARBA00022884"/>
    </source>
</evidence>
<accession>A0A0N5AVL1</accession>
<organism evidence="13 14">
    <name type="scientific">Syphacia muris</name>
    <dbReference type="NCBI Taxonomy" id="451379"/>
    <lineage>
        <taxon>Eukaryota</taxon>
        <taxon>Metazoa</taxon>
        <taxon>Ecdysozoa</taxon>
        <taxon>Nematoda</taxon>
        <taxon>Chromadorea</taxon>
        <taxon>Rhabditida</taxon>
        <taxon>Spirurina</taxon>
        <taxon>Oxyuridomorpha</taxon>
        <taxon>Oxyuroidea</taxon>
        <taxon>Oxyuridae</taxon>
        <taxon>Syphacia</taxon>
    </lineage>
</organism>
<dbReference type="GO" id="GO:0003723">
    <property type="term" value="F:RNA binding"/>
    <property type="evidence" value="ECO:0007669"/>
    <property type="project" value="UniProtKB-UniRule"/>
</dbReference>
<dbReference type="SMART" id="SM00650">
    <property type="entry name" value="rADc"/>
    <property type="match status" value="1"/>
</dbReference>
<dbReference type="InterPro" id="IPR001737">
    <property type="entry name" value="KsgA/Erm"/>
</dbReference>
<evidence type="ECO:0000256" key="10">
    <source>
        <dbReference type="RuleBase" id="RU362106"/>
    </source>
</evidence>
<keyword evidence="13" id="KW-1185">Reference proteome</keyword>
<evidence type="ECO:0000259" key="12">
    <source>
        <dbReference type="SMART" id="SM00650"/>
    </source>
</evidence>
<dbReference type="InterPro" id="IPR029063">
    <property type="entry name" value="SAM-dependent_MTases_sf"/>
</dbReference>
<keyword evidence="1 10" id="KW-0698">rRNA processing</keyword>
<dbReference type="GO" id="GO:0005730">
    <property type="term" value="C:nucleolus"/>
    <property type="evidence" value="ECO:0007669"/>
    <property type="project" value="TreeGrafter"/>
</dbReference>